<dbReference type="EMBL" id="JAINVZ010000042">
    <property type="protein sequence ID" value="MBY8889342.1"/>
    <property type="molecule type" value="Genomic_DNA"/>
</dbReference>
<dbReference type="SUPFAM" id="SSF55874">
    <property type="entry name" value="ATPase domain of HSP90 chaperone/DNA topoisomerase II/histidine kinase"/>
    <property type="match status" value="1"/>
</dbReference>
<dbReference type="InterPro" id="IPR036890">
    <property type="entry name" value="HATPase_C_sf"/>
</dbReference>
<feature type="region of interest" description="Disordered" evidence="2">
    <location>
        <begin position="1"/>
        <end position="20"/>
    </location>
</feature>
<keyword evidence="1" id="KW-0418">Kinase</keyword>
<evidence type="ECO:0000313" key="4">
    <source>
        <dbReference type="EMBL" id="MBY8889342.1"/>
    </source>
</evidence>
<keyword evidence="4" id="KW-0067">ATP-binding</keyword>
<keyword evidence="1" id="KW-0723">Serine/threonine-protein kinase</keyword>
<dbReference type="CDD" id="cd16936">
    <property type="entry name" value="HATPase_RsbW-like"/>
    <property type="match status" value="1"/>
</dbReference>
<reference evidence="4 5" key="1">
    <citation type="submission" date="2021-08" db="EMBL/GenBank/DDBJ databases">
        <title>Streptomyces sp. PTM05 isolated from lichen.</title>
        <authorList>
            <person name="Somphong A."/>
            <person name="Phongsopitanun W."/>
            <person name="Tanasupawat S."/>
        </authorList>
    </citation>
    <scope>NUCLEOTIDE SEQUENCE [LARGE SCALE GENOMIC DNA]</scope>
    <source>
        <strain evidence="4 5">Ptm05</strain>
    </source>
</reference>
<dbReference type="RefSeq" id="WP_222982579.1">
    <property type="nucleotide sequence ID" value="NZ_JAINVZ010000042.1"/>
</dbReference>
<evidence type="ECO:0000259" key="3">
    <source>
        <dbReference type="Pfam" id="PF13581"/>
    </source>
</evidence>
<evidence type="ECO:0000256" key="1">
    <source>
        <dbReference type="ARBA" id="ARBA00022527"/>
    </source>
</evidence>
<dbReference type="GO" id="GO:0005524">
    <property type="term" value="F:ATP binding"/>
    <property type="evidence" value="ECO:0007669"/>
    <property type="project" value="UniProtKB-KW"/>
</dbReference>
<dbReference type="Proteomes" id="UP001198565">
    <property type="component" value="Unassembled WGS sequence"/>
</dbReference>
<feature type="domain" description="Histidine kinase/HSP90-like ATPase" evidence="3">
    <location>
        <begin position="30"/>
        <end position="137"/>
    </location>
</feature>
<dbReference type="PANTHER" id="PTHR35526">
    <property type="entry name" value="ANTI-SIGMA-F FACTOR RSBW-RELATED"/>
    <property type="match status" value="1"/>
</dbReference>
<sequence length="141" mass="14457">MSTTEEAPGTEWHGAVPGSVPTTAAAARGQVKEVLARYSAETGQVVSPEACYDVLLAVSELVTNALRHGAGLSGFRTTVANDVLRVEVADHSTTEPHTPAGRDLLTGAGGMGWPIVRAVADQVHVSAGLTGKTIVATFPLA</sequence>
<keyword evidence="5" id="KW-1185">Reference proteome</keyword>
<evidence type="ECO:0000256" key="2">
    <source>
        <dbReference type="SAM" id="MobiDB-lite"/>
    </source>
</evidence>
<evidence type="ECO:0000313" key="5">
    <source>
        <dbReference type="Proteomes" id="UP001198565"/>
    </source>
</evidence>
<dbReference type="Pfam" id="PF13581">
    <property type="entry name" value="HATPase_c_2"/>
    <property type="match status" value="1"/>
</dbReference>
<name>A0ABS7R1K7_9ACTN</name>
<comment type="caution">
    <text evidence="4">The sequence shown here is derived from an EMBL/GenBank/DDBJ whole genome shotgun (WGS) entry which is preliminary data.</text>
</comment>
<dbReference type="InterPro" id="IPR003594">
    <property type="entry name" value="HATPase_dom"/>
</dbReference>
<dbReference type="PANTHER" id="PTHR35526:SF3">
    <property type="entry name" value="ANTI-SIGMA-F FACTOR RSBW"/>
    <property type="match status" value="1"/>
</dbReference>
<protein>
    <submittedName>
        <fullName evidence="4">ATP-binding protein</fullName>
    </submittedName>
</protein>
<accession>A0ABS7R1K7</accession>
<organism evidence="4 5">
    <name type="scientific">Streptantibioticus parmotrematis</name>
    <dbReference type="NCBI Taxonomy" id="2873249"/>
    <lineage>
        <taxon>Bacteria</taxon>
        <taxon>Bacillati</taxon>
        <taxon>Actinomycetota</taxon>
        <taxon>Actinomycetes</taxon>
        <taxon>Kitasatosporales</taxon>
        <taxon>Streptomycetaceae</taxon>
        <taxon>Streptantibioticus</taxon>
    </lineage>
</organism>
<keyword evidence="4" id="KW-0547">Nucleotide-binding</keyword>
<proteinExistence type="predicted"/>
<gene>
    <name evidence="4" type="ORF">K7472_31540</name>
</gene>
<dbReference type="InterPro" id="IPR050267">
    <property type="entry name" value="Anti-sigma-factor_SerPK"/>
</dbReference>
<keyword evidence="1" id="KW-0808">Transferase</keyword>
<dbReference type="Gene3D" id="3.30.565.10">
    <property type="entry name" value="Histidine kinase-like ATPase, C-terminal domain"/>
    <property type="match status" value="1"/>
</dbReference>